<comment type="caution">
    <text evidence="3">The sequence shown here is derived from an EMBL/GenBank/DDBJ whole genome shotgun (WGS) entry which is preliminary data.</text>
</comment>
<evidence type="ECO:0000313" key="3">
    <source>
        <dbReference type="EMBL" id="RDU69099.1"/>
    </source>
</evidence>
<feature type="domain" description="Chemotaxis phosphatase CheX-like" evidence="2">
    <location>
        <begin position="41"/>
        <end position="103"/>
    </location>
</feature>
<dbReference type="Gene3D" id="3.40.1550.10">
    <property type="entry name" value="CheC-like"/>
    <property type="match status" value="1"/>
</dbReference>
<dbReference type="AlphaFoldDB" id="A0A3D8IUY9"/>
<sequence>MDIFAESFIEIIKGTTSLTPILTQDGIYSGYCSKISTQEEHFYFCFNYEFLLSLSTVMLFDDHPSEEDLVDLSKEIANLVIGHAKVLLAQKGVHIQITTPTSLGQTIPSHSLKGIHFAIQEGKCSMYKEHVC</sequence>
<dbReference type="OrthoDB" id="5326632at2"/>
<keyword evidence="4" id="KW-1185">Reference proteome</keyword>
<reference evidence="3 4" key="1">
    <citation type="submission" date="2018-04" db="EMBL/GenBank/DDBJ databases">
        <title>Novel Campyloabacter and Helicobacter Species and Strains.</title>
        <authorList>
            <person name="Mannion A.J."/>
            <person name="Shen Z."/>
            <person name="Fox J.G."/>
        </authorList>
    </citation>
    <scope>NUCLEOTIDE SEQUENCE [LARGE SCALE GENOMIC DNA]</scope>
    <source>
        <strain evidence="3 4">ATCC 700242</strain>
    </source>
</reference>
<organism evidence="3 4">
    <name type="scientific">Helicobacter cholecystus</name>
    <dbReference type="NCBI Taxonomy" id="45498"/>
    <lineage>
        <taxon>Bacteria</taxon>
        <taxon>Pseudomonadati</taxon>
        <taxon>Campylobacterota</taxon>
        <taxon>Epsilonproteobacteria</taxon>
        <taxon>Campylobacterales</taxon>
        <taxon>Helicobacteraceae</taxon>
        <taxon>Helicobacter</taxon>
    </lineage>
</organism>
<protein>
    <recommendedName>
        <fullName evidence="2">Chemotaxis phosphatase CheX-like domain-containing protein</fullName>
    </recommendedName>
</protein>
<dbReference type="InterPro" id="IPR028976">
    <property type="entry name" value="CheC-like_sf"/>
</dbReference>
<accession>A0A3D8IUY9</accession>
<evidence type="ECO:0000259" key="2">
    <source>
        <dbReference type="Pfam" id="PF13690"/>
    </source>
</evidence>
<dbReference type="SUPFAM" id="SSF103039">
    <property type="entry name" value="CheC-like"/>
    <property type="match status" value="1"/>
</dbReference>
<dbReference type="RefSeq" id="WP_104724738.1">
    <property type="nucleotide sequence ID" value="NZ_FZNE01000004.1"/>
</dbReference>
<gene>
    <name evidence="3" type="ORF">CQA62_04515</name>
</gene>
<name>A0A3D8IUY9_9HELI</name>
<dbReference type="Pfam" id="PF13690">
    <property type="entry name" value="CheX"/>
    <property type="match status" value="1"/>
</dbReference>
<dbReference type="GO" id="GO:0006935">
    <property type="term" value="P:chemotaxis"/>
    <property type="evidence" value="ECO:0007669"/>
    <property type="project" value="UniProtKB-KW"/>
</dbReference>
<keyword evidence="1" id="KW-0145">Chemotaxis</keyword>
<dbReference type="EMBL" id="NXLU01000004">
    <property type="protein sequence ID" value="RDU69099.1"/>
    <property type="molecule type" value="Genomic_DNA"/>
</dbReference>
<dbReference type="InterPro" id="IPR028051">
    <property type="entry name" value="CheX-like_dom"/>
</dbReference>
<dbReference type="Proteomes" id="UP000257067">
    <property type="component" value="Unassembled WGS sequence"/>
</dbReference>
<evidence type="ECO:0000256" key="1">
    <source>
        <dbReference type="ARBA" id="ARBA00022500"/>
    </source>
</evidence>
<proteinExistence type="predicted"/>
<evidence type="ECO:0000313" key="4">
    <source>
        <dbReference type="Proteomes" id="UP000257067"/>
    </source>
</evidence>